<feature type="non-terminal residue" evidence="1">
    <location>
        <position position="221"/>
    </location>
</feature>
<evidence type="ECO:0000313" key="2">
    <source>
        <dbReference type="Proteomes" id="UP000257109"/>
    </source>
</evidence>
<dbReference type="EMBL" id="QJKJ01000202">
    <property type="protein sequence ID" value="RDY13774.1"/>
    <property type="molecule type" value="Genomic_DNA"/>
</dbReference>
<keyword evidence="1" id="KW-0378">Hydrolase</keyword>
<organism evidence="1 2">
    <name type="scientific">Mucuna pruriens</name>
    <name type="common">Velvet bean</name>
    <name type="synonym">Dolichos pruriens</name>
    <dbReference type="NCBI Taxonomy" id="157652"/>
    <lineage>
        <taxon>Eukaryota</taxon>
        <taxon>Viridiplantae</taxon>
        <taxon>Streptophyta</taxon>
        <taxon>Embryophyta</taxon>
        <taxon>Tracheophyta</taxon>
        <taxon>Spermatophyta</taxon>
        <taxon>Magnoliopsida</taxon>
        <taxon>eudicotyledons</taxon>
        <taxon>Gunneridae</taxon>
        <taxon>Pentapetalae</taxon>
        <taxon>rosids</taxon>
        <taxon>fabids</taxon>
        <taxon>Fabales</taxon>
        <taxon>Fabaceae</taxon>
        <taxon>Papilionoideae</taxon>
        <taxon>50 kb inversion clade</taxon>
        <taxon>NPAAA clade</taxon>
        <taxon>indigoferoid/millettioid clade</taxon>
        <taxon>Phaseoleae</taxon>
        <taxon>Mucuna</taxon>
    </lineage>
</organism>
<name>A0A371IFL2_MUCPR</name>
<dbReference type="AlphaFoldDB" id="A0A371IFL2"/>
<dbReference type="GO" id="GO:0004386">
    <property type="term" value="F:helicase activity"/>
    <property type="evidence" value="ECO:0007669"/>
    <property type="project" value="UniProtKB-KW"/>
</dbReference>
<accession>A0A371IFL2</accession>
<reference evidence="1" key="1">
    <citation type="submission" date="2018-05" db="EMBL/GenBank/DDBJ databases">
        <title>Draft genome of Mucuna pruriens seed.</title>
        <authorList>
            <person name="Nnadi N.E."/>
            <person name="Vos R."/>
            <person name="Hasami M.H."/>
            <person name="Devisetty U.K."/>
            <person name="Aguiy J.C."/>
        </authorList>
    </citation>
    <scope>NUCLEOTIDE SEQUENCE [LARGE SCALE GENOMIC DNA]</scope>
    <source>
        <strain evidence="1">JCA_2017</strain>
    </source>
</reference>
<sequence>MIVVFLEQGFRLDVLEKGMTFTILKIVFIQKTYLLSKSPPVSITYVRVYIVEKGKKFPFHSWLGHPSFKTIKFNIESFQLDVCEIAKHKLIPFPLSNRRRTFPFDLIHTDVWGSSLVLNDAQNKVAAYALYKLFPDLPVHLPITEPYSLLIMKWMEGESSTNLEDSEKDHRSGFVDSLLNDNSSGETASVDVIDYKCPQNFARLNENRSSTIACHQQFAQS</sequence>
<keyword evidence="1" id="KW-0547">Nucleotide-binding</keyword>
<gene>
    <name evidence="1" type="ORF">CR513_01258</name>
</gene>
<evidence type="ECO:0000313" key="1">
    <source>
        <dbReference type="EMBL" id="RDY13774.1"/>
    </source>
</evidence>
<protein>
    <submittedName>
        <fullName evidence="1">DExH-box ATP-dependent RNA helicase DExH7, chloroplastic</fullName>
    </submittedName>
</protein>
<keyword evidence="1" id="KW-0067">ATP-binding</keyword>
<dbReference type="Proteomes" id="UP000257109">
    <property type="component" value="Unassembled WGS sequence"/>
</dbReference>
<dbReference type="STRING" id="157652.A0A371IFL2"/>
<dbReference type="OrthoDB" id="1743082at2759"/>
<comment type="caution">
    <text evidence="1">The sequence shown here is derived from an EMBL/GenBank/DDBJ whole genome shotgun (WGS) entry which is preliminary data.</text>
</comment>
<feature type="non-terminal residue" evidence="1">
    <location>
        <position position="1"/>
    </location>
</feature>
<proteinExistence type="predicted"/>
<keyword evidence="2" id="KW-1185">Reference proteome</keyword>
<keyword evidence="1" id="KW-0347">Helicase</keyword>